<proteinExistence type="inferred from homology"/>
<dbReference type="Proteomes" id="UP000247233">
    <property type="component" value="Unassembled WGS sequence"/>
</dbReference>
<feature type="region of interest" description="Disordered" evidence="3">
    <location>
        <begin position="261"/>
        <end position="323"/>
    </location>
</feature>
<dbReference type="PANTHER" id="PTHR21250">
    <property type="entry name" value="PRE-RRNA-PROCESSING PROTEIN TSR2 HOMOLOG"/>
    <property type="match status" value="1"/>
</dbReference>
<dbReference type="RefSeq" id="XP_025396078.1">
    <property type="nucleotide sequence ID" value="XM_025545519.1"/>
</dbReference>
<dbReference type="EMBL" id="MSFL01000029">
    <property type="protein sequence ID" value="PWY70976.1"/>
    <property type="molecule type" value="Genomic_DNA"/>
</dbReference>
<gene>
    <name evidence="4" type="ORF">BO70DRAFT_382173</name>
</gene>
<evidence type="ECO:0000313" key="5">
    <source>
        <dbReference type="Proteomes" id="UP000247233"/>
    </source>
</evidence>
<feature type="compositionally biased region" description="Acidic residues" evidence="3">
    <location>
        <begin position="271"/>
        <end position="291"/>
    </location>
</feature>
<dbReference type="InterPro" id="IPR019398">
    <property type="entry name" value="Pre-rRNA_process_TSR2"/>
</dbReference>
<evidence type="ECO:0000256" key="1">
    <source>
        <dbReference type="ARBA" id="ARBA00006524"/>
    </source>
</evidence>
<dbReference type="GeneID" id="37067756"/>
<dbReference type="STRING" id="1448321.A0A317V9U1"/>
<organism evidence="4 5">
    <name type="scientific">Aspergillus heteromorphus CBS 117.55</name>
    <dbReference type="NCBI Taxonomy" id="1448321"/>
    <lineage>
        <taxon>Eukaryota</taxon>
        <taxon>Fungi</taxon>
        <taxon>Dikarya</taxon>
        <taxon>Ascomycota</taxon>
        <taxon>Pezizomycotina</taxon>
        <taxon>Eurotiomycetes</taxon>
        <taxon>Eurotiomycetidae</taxon>
        <taxon>Eurotiales</taxon>
        <taxon>Aspergillaceae</taxon>
        <taxon>Aspergillus</taxon>
        <taxon>Aspergillus subgen. Circumdati</taxon>
    </lineage>
</organism>
<feature type="region of interest" description="Disordered" evidence="3">
    <location>
        <begin position="64"/>
        <end position="148"/>
    </location>
</feature>
<evidence type="ECO:0008006" key="6">
    <source>
        <dbReference type="Google" id="ProtNLM"/>
    </source>
</evidence>
<comment type="caution">
    <text evidence="4">The sequence shown here is derived from an EMBL/GenBank/DDBJ whole genome shotgun (WGS) entry which is preliminary data.</text>
</comment>
<feature type="compositionally biased region" description="Low complexity" evidence="3">
    <location>
        <begin position="96"/>
        <end position="118"/>
    </location>
</feature>
<accession>A0A317V9U1</accession>
<reference evidence="4 5" key="1">
    <citation type="submission" date="2016-12" db="EMBL/GenBank/DDBJ databases">
        <title>The genomes of Aspergillus section Nigri reveals drivers in fungal speciation.</title>
        <authorList>
            <consortium name="DOE Joint Genome Institute"/>
            <person name="Vesth T.C."/>
            <person name="Nybo J."/>
            <person name="Theobald S."/>
            <person name="Brandl J."/>
            <person name="Frisvad J.C."/>
            <person name="Nielsen K.F."/>
            <person name="Lyhne E.K."/>
            <person name="Kogle M.E."/>
            <person name="Kuo A."/>
            <person name="Riley R."/>
            <person name="Clum A."/>
            <person name="Nolan M."/>
            <person name="Lipzen A."/>
            <person name="Salamov A."/>
            <person name="Henrissat B."/>
            <person name="Wiebenga A."/>
            <person name="De Vries R.P."/>
            <person name="Grigoriev I.V."/>
            <person name="Mortensen U.H."/>
            <person name="Andersen M.R."/>
            <person name="Baker S.E."/>
        </authorList>
    </citation>
    <scope>NUCLEOTIDE SEQUENCE [LARGE SCALE GENOMIC DNA]</scope>
    <source>
        <strain evidence="4 5">CBS 117.55</strain>
    </source>
</reference>
<evidence type="ECO:0000256" key="2">
    <source>
        <dbReference type="ARBA" id="ARBA00022552"/>
    </source>
</evidence>
<evidence type="ECO:0000256" key="3">
    <source>
        <dbReference type="SAM" id="MobiDB-lite"/>
    </source>
</evidence>
<dbReference type="Pfam" id="PF10273">
    <property type="entry name" value="WGG"/>
    <property type="match status" value="1"/>
</dbReference>
<comment type="similarity">
    <text evidence="1">Belongs to the TSR2 family.</text>
</comment>
<dbReference type="VEuPathDB" id="FungiDB:BO70DRAFT_382173"/>
<dbReference type="AlphaFoldDB" id="A0A317V9U1"/>
<name>A0A317V9U1_9EURO</name>
<sequence>MMYFIHVRSTRERERESQITDTHYFPLSLPNYLAFTPRNYSIAVPKVLEPSNKNHRFLQTADQNLQPRDPSLSIHSSAPSIASHRKPPPSPPPFTSTPTPTSTSIQPTNQPTHPPSHSLTHHHHKTTTPPKHPQNNHNVPTNPPTTATQHLDLGITLALHTWPALTLAVQSNWGGPTSSDKRDWLCGAISEMLSERPETDAEDLEDVLIQVMNDEFDVAVDDESAGQVADLIMEMKGQTERGEFGVIQGMWETWQRKKGDGVVGITRGEDQGSEDEDEDEDEDGEGMDMDMGEAPALVRAPRERVEPEVDEDGFTTVVSKKKR</sequence>
<keyword evidence="2" id="KW-0698">rRNA processing</keyword>
<dbReference type="OrthoDB" id="263560at2759"/>
<evidence type="ECO:0000313" key="4">
    <source>
        <dbReference type="EMBL" id="PWY70976.1"/>
    </source>
</evidence>
<protein>
    <recommendedName>
        <fullName evidence="6">Pre-rRNA-processing protein TSR2</fullName>
    </recommendedName>
</protein>
<feature type="compositionally biased region" description="Low complexity" evidence="3">
    <location>
        <begin position="127"/>
        <end position="148"/>
    </location>
</feature>
<keyword evidence="5" id="KW-1185">Reference proteome</keyword>
<dbReference type="GO" id="GO:0006364">
    <property type="term" value="P:rRNA processing"/>
    <property type="evidence" value="ECO:0007669"/>
    <property type="project" value="UniProtKB-KW"/>
</dbReference>
<feature type="compositionally biased region" description="Low complexity" evidence="3">
    <location>
        <begin position="70"/>
        <end position="82"/>
    </location>
</feature>